<dbReference type="EMBL" id="AAACIV010000019">
    <property type="protein sequence ID" value="EAA7254719.1"/>
    <property type="molecule type" value="Genomic_DNA"/>
</dbReference>
<reference evidence="1" key="1">
    <citation type="submission" date="2018-07" db="EMBL/GenBank/DDBJ databases">
        <authorList>
            <person name="Ashton P.M."/>
            <person name="Dallman T."/>
            <person name="Nair S."/>
            <person name="De Pinna E."/>
            <person name="Peters T."/>
            <person name="Grant K."/>
        </authorList>
    </citation>
    <scope>NUCLEOTIDE SEQUENCE [LARGE SCALE GENOMIC DNA]</scope>
    <source>
        <strain evidence="1">440016</strain>
    </source>
</reference>
<comment type="caution">
    <text evidence="1">The sequence shown here is derived from an EMBL/GenBank/DDBJ whole genome shotgun (WGS) entry which is preliminary data.</text>
</comment>
<protein>
    <recommendedName>
        <fullName evidence="2">DUF551 domain-containing protein</fullName>
    </recommendedName>
</protein>
<dbReference type="AlphaFoldDB" id="A0A3V2NXT4"/>
<evidence type="ECO:0000313" key="1">
    <source>
        <dbReference type="EMBL" id="EAA7254719.1"/>
    </source>
</evidence>
<accession>A0A3V2NXT4</accession>
<sequence>MSTITKEWLQRKIKEFKSWSEDIPFGLDEDVHNMLAALEIALASLEAEPVAWMYANNGIGIPAITRSKDVADSWRSKGWNVLPLYSLTRSINLCH</sequence>
<name>A0A3V2NXT4_SALET</name>
<gene>
    <name evidence="1" type="ORF">DSF98_18850</name>
</gene>
<proteinExistence type="predicted"/>
<dbReference type="Proteomes" id="UP000839682">
    <property type="component" value="Unassembled WGS sequence"/>
</dbReference>
<organism evidence="1">
    <name type="scientific">Salmonella enterica I</name>
    <dbReference type="NCBI Taxonomy" id="59201"/>
    <lineage>
        <taxon>Bacteria</taxon>
        <taxon>Pseudomonadati</taxon>
        <taxon>Pseudomonadota</taxon>
        <taxon>Gammaproteobacteria</taxon>
        <taxon>Enterobacterales</taxon>
        <taxon>Enterobacteriaceae</taxon>
        <taxon>Salmonella</taxon>
    </lineage>
</organism>
<evidence type="ECO:0008006" key="2">
    <source>
        <dbReference type="Google" id="ProtNLM"/>
    </source>
</evidence>